<evidence type="ECO:0000313" key="6">
    <source>
        <dbReference type="Proteomes" id="UP000292685"/>
    </source>
</evidence>
<dbReference type="OrthoDB" id="9179041at2"/>
<dbReference type="InterPro" id="IPR023772">
    <property type="entry name" value="DNA-bd_HTH_TetR-type_CS"/>
</dbReference>
<keyword evidence="6" id="KW-1185">Reference proteome</keyword>
<evidence type="ECO:0000256" key="3">
    <source>
        <dbReference type="SAM" id="MobiDB-lite"/>
    </source>
</evidence>
<dbReference type="GO" id="GO:0003700">
    <property type="term" value="F:DNA-binding transcription factor activity"/>
    <property type="evidence" value="ECO:0007669"/>
    <property type="project" value="TreeGrafter"/>
</dbReference>
<dbReference type="InterPro" id="IPR050109">
    <property type="entry name" value="HTH-type_TetR-like_transc_reg"/>
</dbReference>
<evidence type="ECO:0000313" key="5">
    <source>
        <dbReference type="EMBL" id="RZU61930.1"/>
    </source>
</evidence>
<keyword evidence="1 2" id="KW-0238">DNA-binding</keyword>
<dbReference type="Proteomes" id="UP000292685">
    <property type="component" value="Unassembled WGS sequence"/>
</dbReference>
<dbReference type="Gene3D" id="1.10.357.10">
    <property type="entry name" value="Tetracycline Repressor, domain 2"/>
    <property type="match status" value="1"/>
</dbReference>
<dbReference type="PANTHER" id="PTHR30055:SF237">
    <property type="entry name" value="TRANSCRIPTIONAL REPRESSOR MCE3R"/>
    <property type="match status" value="1"/>
</dbReference>
<feature type="compositionally biased region" description="Basic and acidic residues" evidence="3">
    <location>
        <begin position="12"/>
        <end position="21"/>
    </location>
</feature>
<feature type="domain" description="HTH tetR-type" evidence="4">
    <location>
        <begin position="20"/>
        <end position="80"/>
    </location>
</feature>
<comment type="caution">
    <text evidence="5">The sequence shown here is derived from an EMBL/GenBank/DDBJ whole genome shotgun (WGS) entry which is preliminary data.</text>
</comment>
<sequence length="204" mass="21968">MTESPLPETETTGERRQSKEERRAAYLGAAARLFASHGYRGVSIEDLGAACGVSGPAVYRHFANKQAVLADLLLGVSRSLLDGGTLVASDGPAPDVVLQRLVAFQADFALSNADVIRVQDRDLGNLDDSSAGEVRRLQRDYIAVWTAQLQRLHPEESSDGARQRAQAVFGLLNSTPHSNTKEDAATQRSRLVAMAWAALSAPVR</sequence>
<gene>
    <name evidence="5" type="ORF">EV380_1512</name>
</gene>
<dbReference type="Pfam" id="PF00440">
    <property type="entry name" value="TetR_N"/>
    <property type="match status" value="1"/>
</dbReference>
<dbReference type="PROSITE" id="PS50977">
    <property type="entry name" value="HTH_TETR_2"/>
    <property type="match status" value="1"/>
</dbReference>
<dbReference type="PRINTS" id="PR00455">
    <property type="entry name" value="HTHTETR"/>
</dbReference>
<feature type="region of interest" description="Disordered" evidence="3">
    <location>
        <begin position="1"/>
        <end position="21"/>
    </location>
</feature>
<dbReference type="RefSeq" id="WP_130450413.1">
    <property type="nucleotide sequence ID" value="NZ_SHLA01000001.1"/>
</dbReference>
<dbReference type="PANTHER" id="PTHR30055">
    <property type="entry name" value="HTH-TYPE TRANSCRIPTIONAL REGULATOR RUTR"/>
    <property type="match status" value="1"/>
</dbReference>
<dbReference type="InterPro" id="IPR001647">
    <property type="entry name" value="HTH_TetR"/>
</dbReference>
<organism evidence="5 6">
    <name type="scientific">Zhihengliuella halotolerans</name>
    <dbReference type="NCBI Taxonomy" id="370736"/>
    <lineage>
        <taxon>Bacteria</taxon>
        <taxon>Bacillati</taxon>
        <taxon>Actinomycetota</taxon>
        <taxon>Actinomycetes</taxon>
        <taxon>Micrococcales</taxon>
        <taxon>Micrococcaceae</taxon>
        <taxon>Zhihengliuella</taxon>
    </lineage>
</organism>
<evidence type="ECO:0000259" key="4">
    <source>
        <dbReference type="PROSITE" id="PS50977"/>
    </source>
</evidence>
<name>A0A4Q8ACJ6_9MICC</name>
<evidence type="ECO:0000256" key="2">
    <source>
        <dbReference type="PROSITE-ProRule" id="PRU00335"/>
    </source>
</evidence>
<reference evidence="5 6" key="1">
    <citation type="submission" date="2019-02" db="EMBL/GenBank/DDBJ databases">
        <title>Sequencing the genomes of 1000 actinobacteria strains.</title>
        <authorList>
            <person name="Klenk H.-P."/>
        </authorList>
    </citation>
    <scope>NUCLEOTIDE SEQUENCE [LARGE SCALE GENOMIC DNA]</scope>
    <source>
        <strain evidence="5 6">DSM 17364</strain>
    </source>
</reference>
<dbReference type="AlphaFoldDB" id="A0A4Q8ACJ6"/>
<feature type="DNA-binding region" description="H-T-H motif" evidence="2">
    <location>
        <begin position="43"/>
        <end position="62"/>
    </location>
</feature>
<dbReference type="GO" id="GO:0000976">
    <property type="term" value="F:transcription cis-regulatory region binding"/>
    <property type="evidence" value="ECO:0007669"/>
    <property type="project" value="TreeGrafter"/>
</dbReference>
<dbReference type="Gene3D" id="1.10.10.60">
    <property type="entry name" value="Homeodomain-like"/>
    <property type="match status" value="1"/>
</dbReference>
<dbReference type="PROSITE" id="PS01081">
    <property type="entry name" value="HTH_TETR_1"/>
    <property type="match status" value="1"/>
</dbReference>
<evidence type="ECO:0000256" key="1">
    <source>
        <dbReference type="ARBA" id="ARBA00023125"/>
    </source>
</evidence>
<dbReference type="SUPFAM" id="SSF46689">
    <property type="entry name" value="Homeodomain-like"/>
    <property type="match status" value="1"/>
</dbReference>
<accession>A0A4Q8ACJ6</accession>
<proteinExistence type="predicted"/>
<dbReference type="EMBL" id="SHLA01000001">
    <property type="protein sequence ID" value="RZU61930.1"/>
    <property type="molecule type" value="Genomic_DNA"/>
</dbReference>
<protein>
    <submittedName>
        <fullName evidence="5">TetR family transcriptional regulator</fullName>
    </submittedName>
</protein>
<dbReference type="InterPro" id="IPR009057">
    <property type="entry name" value="Homeodomain-like_sf"/>
</dbReference>